<comment type="caution">
    <text evidence="8">The sequence shown here is derived from an EMBL/GenBank/DDBJ whole genome shotgun (WGS) entry which is preliminary data.</text>
</comment>
<comment type="subcellular location">
    <subcellularLocation>
        <location evidence="1">Cell envelope</location>
    </subcellularLocation>
</comment>
<comment type="similarity">
    <text evidence="2">Belongs to the bacterial solute-binding protein 8 family.</text>
</comment>
<keyword evidence="5 6" id="KW-0732">Signal</keyword>
<evidence type="ECO:0000256" key="2">
    <source>
        <dbReference type="ARBA" id="ARBA00008814"/>
    </source>
</evidence>
<proteinExistence type="inferred from homology"/>
<evidence type="ECO:0000313" key="8">
    <source>
        <dbReference type="EMBL" id="KGE13769.1"/>
    </source>
</evidence>
<evidence type="ECO:0000256" key="1">
    <source>
        <dbReference type="ARBA" id="ARBA00004196"/>
    </source>
</evidence>
<dbReference type="EMBL" id="JJMU01000039">
    <property type="protein sequence ID" value="KGE13769.1"/>
    <property type="molecule type" value="Genomic_DNA"/>
</dbReference>
<dbReference type="Pfam" id="PF01497">
    <property type="entry name" value="Peripla_BP_2"/>
    <property type="match status" value="1"/>
</dbReference>
<dbReference type="CDD" id="cd01140">
    <property type="entry name" value="FatB"/>
    <property type="match status" value="1"/>
</dbReference>
<feature type="signal peptide" evidence="6">
    <location>
        <begin position="1"/>
        <end position="27"/>
    </location>
</feature>
<dbReference type="PANTHER" id="PTHR30532">
    <property type="entry name" value="IRON III DICITRATE-BINDING PERIPLASMIC PROTEIN"/>
    <property type="match status" value="1"/>
</dbReference>
<evidence type="ECO:0000256" key="3">
    <source>
        <dbReference type="ARBA" id="ARBA00022448"/>
    </source>
</evidence>
<dbReference type="RefSeq" id="WP_037499685.1">
    <property type="nucleotide sequence ID" value="NZ_JJMU01000039.1"/>
</dbReference>
<dbReference type="PROSITE" id="PS50983">
    <property type="entry name" value="FE_B12_PBP"/>
    <property type="match status" value="1"/>
</dbReference>
<keyword evidence="9" id="KW-1185">Reference proteome</keyword>
<sequence>MTITYQAIKVLVAACLLPSLFFCCQPAATHTGEQQDSMIVTHKLGETKVPVAPERVVVLDIGALETLHELGIKPTGVPKKFMPAYLSSIQDDASVADVGSVIEPDFEAISALNPQLILMSTRQERFYEELHEIAPTVFVGTDNKDYIPSFVRNTQQLGEIFGREKEAMQKLDSLELSIAKAQKKFAADPNKALFLIYNNGRYSAFGKGSRFGFIHDVLQIKPVMELKDESVHGQRVSNELIAESNPDYLFIVDRNAAVVGQKAEKADMENALIKQTNAFKNKKIFYLDPNVWFISGGGLTSVNLMVNDIVKLLN</sequence>
<dbReference type="GO" id="GO:0030288">
    <property type="term" value="C:outer membrane-bounded periplasmic space"/>
    <property type="evidence" value="ECO:0007669"/>
    <property type="project" value="TreeGrafter"/>
</dbReference>
<feature type="domain" description="Fe/B12 periplasmic-binding" evidence="7">
    <location>
        <begin position="55"/>
        <end position="314"/>
    </location>
</feature>
<keyword evidence="3" id="KW-0813">Transport</keyword>
<evidence type="ECO:0000256" key="5">
    <source>
        <dbReference type="ARBA" id="ARBA00022729"/>
    </source>
</evidence>
<dbReference type="OrthoDB" id="63946at2"/>
<reference evidence="9" key="1">
    <citation type="submission" date="2014-04" db="EMBL/GenBank/DDBJ databases">
        <title>Whole-Genome optical mapping and complete genome sequence of Sphingobacterium deserti sp. nov., a new spaces isolated from desert in the west of China.</title>
        <authorList>
            <person name="Teng C."/>
            <person name="Zhou Z."/>
            <person name="Li X."/>
            <person name="Chen M."/>
            <person name="Lin M."/>
            <person name="Wang L."/>
            <person name="Su S."/>
            <person name="Zhang C."/>
            <person name="Zhang W."/>
        </authorList>
    </citation>
    <scope>NUCLEOTIDE SEQUENCE [LARGE SCALE GENOMIC DNA]</scope>
    <source>
        <strain evidence="9">ACCC05744</strain>
    </source>
</reference>
<dbReference type="PATRIC" id="fig|1229276.3.peg.2532"/>
<gene>
    <name evidence="8" type="ORF">DI53_2463</name>
</gene>
<dbReference type="Gene3D" id="3.40.50.1980">
    <property type="entry name" value="Nitrogenase molybdenum iron protein domain"/>
    <property type="match status" value="2"/>
</dbReference>
<dbReference type="PANTHER" id="PTHR30532:SF28">
    <property type="entry name" value="PETROBACTIN-BINDING PROTEIN YCLQ"/>
    <property type="match status" value="1"/>
</dbReference>
<dbReference type="Proteomes" id="UP000031802">
    <property type="component" value="Unassembled WGS sequence"/>
</dbReference>
<dbReference type="STRING" id="1229276.DI53_2463"/>
<keyword evidence="4" id="KW-0406">Ion transport</keyword>
<keyword evidence="4" id="KW-0410">Iron transport</keyword>
<evidence type="ECO:0000313" key="9">
    <source>
        <dbReference type="Proteomes" id="UP000031802"/>
    </source>
</evidence>
<dbReference type="AlphaFoldDB" id="A0A0B8T6P1"/>
<evidence type="ECO:0000256" key="4">
    <source>
        <dbReference type="ARBA" id="ARBA00022496"/>
    </source>
</evidence>
<reference evidence="8 9" key="2">
    <citation type="journal article" date="2015" name="PLoS ONE">
        <title>Whole-Genome Optical Mapping and Finished Genome Sequence of Sphingobacterium deserti sp. nov., a New Species Isolated from the Western Desert of China.</title>
        <authorList>
            <person name="Teng C."/>
            <person name="Zhou Z."/>
            <person name="Molnar I."/>
            <person name="Li X."/>
            <person name="Tang R."/>
            <person name="Chen M."/>
            <person name="Wang L."/>
            <person name="Su S."/>
            <person name="Zhang W."/>
            <person name="Lin M."/>
        </authorList>
    </citation>
    <scope>NUCLEOTIDE SEQUENCE [LARGE SCALE GENOMIC DNA]</scope>
    <source>
        <strain evidence="9">ACCC05744</strain>
    </source>
</reference>
<feature type="chain" id="PRO_5002125242" evidence="6">
    <location>
        <begin position="28"/>
        <end position="314"/>
    </location>
</feature>
<keyword evidence="4" id="KW-0408">Iron</keyword>
<name>A0A0B8T6P1_9SPHI</name>
<dbReference type="GO" id="GO:1901678">
    <property type="term" value="P:iron coordination entity transport"/>
    <property type="evidence" value="ECO:0007669"/>
    <property type="project" value="UniProtKB-ARBA"/>
</dbReference>
<accession>A0A0B8T6P1</accession>
<dbReference type="InterPro" id="IPR033870">
    <property type="entry name" value="FatB"/>
</dbReference>
<dbReference type="eggNOG" id="COG4607">
    <property type="taxonomic scope" value="Bacteria"/>
</dbReference>
<dbReference type="InterPro" id="IPR051313">
    <property type="entry name" value="Bact_iron-sidero_bind"/>
</dbReference>
<dbReference type="SUPFAM" id="SSF53807">
    <property type="entry name" value="Helical backbone' metal receptor"/>
    <property type="match status" value="1"/>
</dbReference>
<protein>
    <submittedName>
        <fullName evidence="8">Periplasmic binding protein</fullName>
    </submittedName>
</protein>
<evidence type="ECO:0000256" key="6">
    <source>
        <dbReference type="SAM" id="SignalP"/>
    </source>
</evidence>
<evidence type="ECO:0000259" key="7">
    <source>
        <dbReference type="PROSITE" id="PS50983"/>
    </source>
</evidence>
<dbReference type="InterPro" id="IPR002491">
    <property type="entry name" value="ABC_transptr_periplasmic_BD"/>
</dbReference>
<organism evidence="8 9">
    <name type="scientific">Sphingobacterium deserti</name>
    <dbReference type="NCBI Taxonomy" id="1229276"/>
    <lineage>
        <taxon>Bacteria</taxon>
        <taxon>Pseudomonadati</taxon>
        <taxon>Bacteroidota</taxon>
        <taxon>Sphingobacteriia</taxon>
        <taxon>Sphingobacteriales</taxon>
        <taxon>Sphingobacteriaceae</taxon>
        <taxon>Sphingobacterium</taxon>
    </lineage>
</organism>